<dbReference type="Proteomes" id="UP000256845">
    <property type="component" value="Unassembled WGS sequence"/>
</dbReference>
<dbReference type="InterPro" id="IPR003718">
    <property type="entry name" value="OsmC/Ohr_fam"/>
</dbReference>
<comment type="caution">
    <text evidence="1">The sequence shown here is derived from an EMBL/GenBank/DDBJ whole genome shotgun (WGS) entry which is preliminary data.</text>
</comment>
<dbReference type="InterPro" id="IPR052707">
    <property type="entry name" value="OsmC_Ohr_Peroxiredoxin"/>
</dbReference>
<dbReference type="AlphaFoldDB" id="A0A3D9HXT1"/>
<accession>A0A3D9HXT1</accession>
<protein>
    <submittedName>
        <fullName evidence="1">Organic hydroperoxide reductase OsmC/OhrA</fullName>
    </submittedName>
</protein>
<dbReference type="InterPro" id="IPR036102">
    <property type="entry name" value="OsmC/Ohrsf"/>
</dbReference>
<dbReference type="PANTHER" id="PTHR42830:SF2">
    <property type="entry name" value="OSMC_OHR FAMILY PROTEIN"/>
    <property type="match status" value="1"/>
</dbReference>
<dbReference type="OrthoDB" id="9795405at2"/>
<dbReference type="PANTHER" id="PTHR42830">
    <property type="entry name" value="OSMOTICALLY INDUCIBLE FAMILY PROTEIN"/>
    <property type="match status" value="1"/>
</dbReference>
<proteinExistence type="predicted"/>
<dbReference type="Gene3D" id="3.30.300.20">
    <property type="match status" value="1"/>
</dbReference>
<gene>
    <name evidence="1" type="ORF">DFP90_1011116</name>
</gene>
<keyword evidence="2" id="KW-1185">Reference proteome</keyword>
<dbReference type="EMBL" id="QRDW01000001">
    <property type="protein sequence ID" value="RED54313.1"/>
    <property type="molecule type" value="Genomic_DNA"/>
</dbReference>
<organism evidence="1 2">
    <name type="scientific">Aestuariispira insulae</name>
    <dbReference type="NCBI Taxonomy" id="1461337"/>
    <lineage>
        <taxon>Bacteria</taxon>
        <taxon>Pseudomonadati</taxon>
        <taxon>Pseudomonadota</taxon>
        <taxon>Alphaproteobacteria</taxon>
        <taxon>Rhodospirillales</taxon>
        <taxon>Kiloniellaceae</taxon>
        <taxon>Aestuariispira</taxon>
    </lineage>
</organism>
<name>A0A3D9HXT1_9PROT</name>
<reference evidence="1 2" key="1">
    <citation type="submission" date="2018-07" db="EMBL/GenBank/DDBJ databases">
        <title>Genomic Encyclopedia of Type Strains, Phase III (KMG-III): the genomes of soil and plant-associated and newly described type strains.</title>
        <authorList>
            <person name="Whitman W."/>
        </authorList>
    </citation>
    <scope>NUCLEOTIDE SEQUENCE [LARGE SCALE GENOMIC DNA]</scope>
    <source>
        <strain evidence="1 2">CECT 8488</strain>
    </source>
</reference>
<dbReference type="Pfam" id="PF02566">
    <property type="entry name" value="OsmC"/>
    <property type="match status" value="1"/>
</dbReference>
<dbReference type="SUPFAM" id="SSF82784">
    <property type="entry name" value="OsmC-like"/>
    <property type="match status" value="1"/>
</dbReference>
<dbReference type="RefSeq" id="WP_115935378.1">
    <property type="nucleotide sequence ID" value="NZ_QRDW01000001.1"/>
</dbReference>
<sequence length="158" mass="17418">MGKTHNYQAQVTWTGGWTHPEKRDYRSYSREHLIEIEGKAPIRGASDPSFLGDPTLHNPEEMLVVSLSTCHLLWYLHLCTVNGIEILDYVDRAEGTMAETSDGGGHFTAVVLHPSVTIKEGGDPQKAMDLHKEAHAKCFIANSVNFPVSHAPEIQVGA</sequence>
<dbReference type="InterPro" id="IPR015946">
    <property type="entry name" value="KH_dom-like_a/b"/>
</dbReference>
<evidence type="ECO:0000313" key="1">
    <source>
        <dbReference type="EMBL" id="RED54313.1"/>
    </source>
</evidence>
<evidence type="ECO:0000313" key="2">
    <source>
        <dbReference type="Proteomes" id="UP000256845"/>
    </source>
</evidence>